<gene>
    <name evidence="1" type="ORF">CDAR_58051</name>
</gene>
<dbReference type="EMBL" id="BPLQ01010785">
    <property type="protein sequence ID" value="GIY53552.1"/>
    <property type="molecule type" value="Genomic_DNA"/>
</dbReference>
<accession>A0AAV4U736</accession>
<comment type="caution">
    <text evidence="1">The sequence shown here is derived from an EMBL/GenBank/DDBJ whole genome shotgun (WGS) entry which is preliminary data.</text>
</comment>
<name>A0AAV4U736_9ARAC</name>
<reference evidence="1 2" key="1">
    <citation type="submission" date="2021-06" db="EMBL/GenBank/DDBJ databases">
        <title>Caerostris darwini draft genome.</title>
        <authorList>
            <person name="Kono N."/>
            <person name="Arakawa K."/>
        </authorList>
    </citation>
    <scope>NUCLEOTIDE SEQUENCE [LARGE SCALE GENOMIC DNA]</scope>
</reference>
<keyword evidence="2" id="KW-1185">Reference proteome</keyword>
<dbReference type="Proteomes" id="UP001054837">
    <property type="component" value="Unassembled WGS sequence"/>
</dbReference>
<evidence type="ECO:0000313" key="2">
    <source>
        <dbReference type="Proteomes" id="UP001054837"/>
    </source>
</evidence>
<protein>
    <submittedName>
        <fullName evidence="1">Uncharacterized protein</fullName>
    </submittedName>
</protein>
<evidence type="ECO:0000313" key="1">
    <source>
        <dbReference type="EMBL" id="GIY53552.1"/>
    </source>
</evidence>
<sequence length="99" mass="11191">MFRKSSSTPPIFKDLYPHPENVPGLVDFQHVPDPFHLHARRVAIIRLPRRRTHNTEDLSWSLGNEGGGLRLAVTIKAVLHSLKITNTDRLNHDLVGKGL</sequence>
<proteinExistence type="predicted"/>
<dbReference type="AlphaFoldDB" id="A0AAV4U736"/>
<organism evidence="1 2">
    <name type="scientific">Caerostris darwini</name>
    <dbReference type="NCBI Taxonomy" id="1538125"/>
    <lineage>
        <taxon>Eukaryota</taxon>
        <taxon>Metazoa</taxon>
        <taxon>Ecdysozoa</taxon>
        <taxon>Arthropoda</taxon>
        <taxon>Chelicerata</taxon>
        <taxon>Arachnida</taxon>
        <taxon>Araneae</taxon>
        <taxon>Araneomorphae</taxon>
        <taxon>Entelegynae</taxon>
        <taxon>Araneoidea</taxon>
        <taxon>Araneidae</taxon>
        <taxon>Caerostris</taxon>
    </lineage>
</organism>